<dbReference type="GO" id="GO:0006281">
    <property type="term" value="P:DNA repair"/>
    <property type="evidence" value="ECO:0007669"/>
    <property type="project" value="UniProtKB-KW"/>
</dbReference>
<dbReference type="AlphaFoldDB" id="A0A2G8K742"/>
<dbReference type="SMART" id="SM00320">
    <property type="entry name" value="WD40"/>
    <property type="match status" value="5"/>
</dbReference>
<dbReference type="InterPro" id="IPR055410">
    <property type="entry name" value="Beta-prop_CAF1B_HIR1"/>
</dbReference>
<feature type="region of interest" description="Disordered" evidence="10">
    <location>
        <begin position="304"/>
        <end position="352"/>
    </location>
</feature>
<dbReference type="OrthoDB" id="71227at2759"/>
<dbReference type="GO" id="GO:0033186">
    <property type="term" value="C:CAF-1 complex"/>
    <property type="evidence" value="ECO:0007669"/>
    <property type="project" value="TreeGrafter"/>
</dbReference>
<keyword evidence="4" id="KW-0677">Repeat</keyword>
<evidence type="ECO:0000256" key="3">
    <source>
        <dbReference type="ARBA" id="ARBA00022574"/>
    </source>
</evidence>
<comment type="caution">
    <text evidence="12">The sequence shown here is derived from an EMBL/GenBank/DDBJ whole genome shotgun (WGS) entry which is preliminary data.</text>
</comment>
<dbReference type="PANTHER" id="PTHR15271">
    <property type="entry name" value="CHROMATIN ASSEMBLY FACTOR 1 SUBUNIT B"/>
    <property type="match status" value="1"/>
</dbReference>
<dbReference type="Pfam" id="PF24105">
    <property type="entry name" value="Beta-prop_CAF1B_HIR1"/>
    <property type="match status" value="1"/>
</dbReference>
<dbReference type="FunFam" id="2.130.10.10:FF:000852">
    <property type="entry name" value="Chromatin assembly factor 1 subunit B"/>
    <property type="match status" value="1"/>
</dbReference>
<feature type="compositionally biased region" description="Acidic residues" evidence="10">
    <location>
        <begin position="309"/>
        <end position="318"/>
    </location>
</feature>
<keyword evidence="7" id="KW-0234">DNA repair</keyword>
<gene>
    <name evidence="12" type="ORF">BSL78_19328</name>
</gene>
<dbReference type="GO" id="GO:0006334">
    <property type="term" value="P:nucleosome assembly"/>
    <property type="evidence" value="ECO:0007669"/>
    <property type="project" value="TreeGrafter"/>
</dbReference>
<evidence type="ECO:0000256" key="2">
    <source>
        <dbReference type="ARBA" id="ARBA00007306"/>
    </source>
</evidence>
<feature type="region of interest" description="Disordered" evidence="10">
    <location>
        <begin position="505"/>
        <end position="550"/>
    </location>
</feature>
<dbReference type="InterPro" id="IPR015943">
    <property type="entry name" value="WD40/YVTN_repeat-like_dom_sf"/>
</dbReference>
<accession>A0A2G8K742</accession>
<dbReference type="PROSITE" id="PS00678">
    <property type="entry name" value="WD_REPEATS_1"/>
    <property type="match status" value="1"/>
</dbReference>
<dbReference type="GO" id="GO:0006335">
    <property type="term" value="P:DNA replication-dependent chromatin assembly"/>
    <property type="evidence" value="ECO:0007669"/>
    <property type="project" value="InterPro"/>
</dbReference>
<keyword evidence="3 9" id="KW-0853">WD repeat</keyword>
<dbReference type="InterPro" id="IPR045145">
    <property type="entry name" value="PTHR15271"/>
</dbReference>
<dbReference type="Proteomes" id="UP000230750">
    <property type="component" value="Unassembled WGS sequence"/>
</dbReference>
<dbReference type="InterPro" id="IPR001680">
    <property type="entry name" value="WD40_rpt"/>
</dbReference>
<feature type="domain" description="CAF1B/HIR1 beta-propeller" evidence="11">
    <location>
        <begin position="1"/>
        <end position="425"/>
    </location>
</feature>
<name>A0A2G8K742_STIJA</name>
<dbReference type="PROSITE" id="PS50294">
    <property type="entry name" value="WD_REPEATS_REGION"/>
    <property type="match status" value="2"/>
</dbReference>
<keyword evidence="6" id="KW-0156">Chromatin regulator</keyword>
<evidence type="ECO:0000256" key="4">
    <source>
        <dbReference type="ARBA" id="ARBA00022737"/>
    </source>
</evidence>
<evidence type="ECO:0000256" key="10">
    <source>
        <dbReference type="SAM" id="MobiDB-lite"/>
    </source>
</evidence>
<dbReference type="STRING" id="307972.A0A2G8K742"/>
<protein>
    <submittedName>
        <fullName evidence="12">Putative chromatin assembly factor 1 subunit B-like</fullName>
    </submittedName>
</protein>
<reference evidence="12 13" key="1">
    <citation type="journal article" date="2017" name="PLoS Biol.">
        <title>The sea cucumber genome provides insights into morphological evolution and visceral regeneration.</title>
        <authorList>
            <person name="Zhang X."/>
            <person name="Sun L."/>
            <person name="Yuan J."/>
            <person name="Sun Y."/>
            <person name="Gao Y."/>
            <person name="Zhang L."/>
            <person name="Li S."/>
            <person name="Dai H."/>
            <person name="Hamel J.F."/>
            <person name="Liu C."/>
            <person name="Yu Y."/>
            <person name="Liu S."/>
            <person name="Lin W."/>
            <person name="Guo K."/>
            <person name="Jin S."/>
            <person name="Xu P."/>
            <person name="Storey K.B."/>
            <person name="Huan P."/>
            <person name="Zhang T."/>
            <person name="Zhou Y."/>
            <person name="Zhang J."/>
            <person name="Lin C."/>
            <person name="Li X."/>
            <person name="Xing L."/>
            <person name="Huo D."/>
            <person name="Sun M."/>
            <person name="Wang L."/>
            <person name="Mercier A."/>
            <person name="Li F."/>
            <person name="Yang H."/>
            <person name="Xiang J."/>
        </authorList>
    </citation>
    <scope>NUCLEOTIDE SEQUENCE [LARGE SCALE GENOMIC DNA]</scope>
    <source>
        <strain evidence="12">Shaxun</strain>
        <tissue evidence="12">Muscle</tissue>
    </source>
</reference>
<dbReference type="PROSITE" id="PS50082">
    <property type="entry name" value="WD_REPEATS_2"/>
    <property type="match status" value="4"/>
</dbReference>
<dbReference type="Gene3D" id="2.130.10.10">
    <property type="entry name" value="YVTN repeat-like/Quinoprotein amine dehydrogenase"/>
    <property type="match status" value="3"/>
</dbReference>
<evidence type="ECO:0000256" key="7">
    <source>
        <dbReference type="ARBA" id="ARBA00023204"/>
    </source>
</evidence>
<dbReference type="InterPro" id="IPR036322">
    <property type="entry name" value="WD40_repeat_dom_sf"/>
</dbReference>
<proteinExistence type="inferred from homology"/>
<keyword evidence="13" id="KW-1185">Reference proteome</keyword>
<feature type="repeat" description="WD" evidence="9">
    <location>
        <begin position="31"/>
        <end position="53"/>
    </location>
</feature>
<evidence type="ECO:0000313" key="12">
    <source>
        <dbReference type="EMBL" id="PIK43824.1"/>
    </source>
</evidence>
<feature type="region of interest" description="Disordered" evidence="10">
    <location>
        <begin position="444"/>
        <end position="463"/>
    </location>
</feature>
<feature type="repeat" description="WD" evidence="9">
    <location>
        <begin position="61"/>
        <end position="95"/>
    </location>
</feature>
<feature type="repeat" description="WD" evidence="9">
    <location>
        <begin position="165"/>
        <end position="206"/>
    </location>
</feature>
<evidence type="ECO:0000313" key="13">
    <source>
        <dbReference type="Proteomes" id="UP000230750"/>
    </source>
</evidence>
<feature type="region of interest" description="Disordered" evidence="10">
    <location>
        <begin position="577"/>
        <end position="605"/>
    </location>
</feature>
<evidence type="ECO:0000256" key="1">
    <source>
        <dbReference type="ARBA" id="ARBA00004123"/>
    </source>
</evidence>
<evidence type="ECO:0000256" key="8">
    <source>
        <dbReference type="ARBA" id="ARBA00023242"/>
    </source>
</evidence>
<sequence length="605" mass="67259">MKIDTPEISWHSRQPMYSLDIQPGKSEVKRLATGSTDANVRIWSLKMGKDGKVSPEFLATLSRHTKPVNVVRFSPDGQILASGADDGLCILWRLQDATSGVPSFGKEEEAEDDKETWSAFKTLRGHFEDIYDISWSADSSRMVTGSVDNSAIIWDVKKGDKVHLFKDHRSFVQGVAWDPLNHFCATISCDRSMRVYSLQNFRCVYNVSRFTLKVNDNNGETQKKQIRMFHDDSMKSFFRRLTYTPDGQLLIVPSGCIETGDSVANTTFVFSRLSYSKPILHLPGPSKATAAVRCCPILFKLRKSSPQESESEEMDTSEPSEKTDVGKEEVGKEEEEKVAAQTPGKPTEEETEPNLFDLPYRMVFAVATEDSILFYDTQQSIPFAYVSNIHYTTISDISWSSDGSWLAVCSTDGYVTIISFEPNEIGEIYEPPKVVAKSQVQEETPVEEVKPQEEPTNCITPKEDGVLPEEISVKPVGSKSEDKEGTKEKLKAALKKDYLEQMNGEDNKAPRRITTTHISSEREVPVPVAKENVGAPNKDKIPPKIHSVNGSAPRRIMTTLLSSSAVNSTVTGTPVVLHSNVQKPPSDAKKQGDSFASVERPALDD</sequence>
<dbReference type="PANTHER" id="PTHR15271:SF4">
    <property type="entry name" value="CHROMATIN ASSEMBLY FACTOR 1 SUBUNIT B"/>
    <property type="match status" value="1"/>
</dbReference>
<keyword evidence="8" id="KW-0539">Nucleus</keyword>
<organism evidence="12 13">
    <name type="scientific">Stichopus japonicus</name>
    <name type="common">Sea cucumber</name>
    <dbReference type="NCBI Taxonomy" id="307972"/>
    <lineage>
        <taxon>Eukaryota</taxon>
        <taxon>Metazoa</taxon>
        <taxon>Echinodermata</taxon>
        <taxon>Eleutherozoa</taxon>
        <taxon>Echinozoa</taxon>
        <taxon>Holothuroidea</taxon>
        <taxon>Aspidochirotacea</taxon>
        <taxon>Aspidochirotida</taxon>
        <taxon>Stichopodidae</taxon>
        <taxon>Apostichopus</taxon>
    </lineage>
</organism>
<evidence type="ECO:0000256" key="5">
    <source>
        <dbReference type="ARBA" id="ARBA00022763"/>
    </source>
</evidence>
<keyword evidence="5" id="KW-0227">DNA damage</keyword>
<feature type="repeat" description="WD" evidence="9">
    <location>
        <begin position="123"/>
        <end position="164"/>
    </location>
</feature>
<evidence type="ECO:0000259" key="11">
    <source>
        <dbReference type="Pfam" id="PF24105"/>
    </source>
</evidence>
<dbReference type="EMBL" id="MRZV01000823">
    <property type="protein sequence ID" value="PIK43824.1"/>
    <property type="molecule type" value="Genomic_DNA"/>
</dbReference>
<evidence type="ECO:0000256" key="6">
    <source>
        <dbReference type="ARBA" id="ARBA00022853"/>
    </source>
</evidence>
<evidence type="ECO:0000256" key="9">
    <source>
        <dbReference type="PROSITE-ProRule" id="PRU00221"/>
    </source>
</evidence>
<dbReference type="SUPFAM" id="SSF50978">
    <property type="entry name" value="WD40 repeat-like"/>
    <property type="match status" value="1"/>
</dbReference>
<comment type="subcellular location">
    <subcellularLocation>
        <location evidence="1">Nucleus</location>
    </subcellularLocation>
</comment>
<comment type="similarity">
    <text evidence="2">Belongs to the WD repeat HIR1 family.</text>
</comment>
<dbReference type="GO" id="GO:0005634">
    <property type="term" value="C:nucleus"/>
    <property type="evidence" value="ECO:0007669"/>
    <property type="project" value="UniProtKB-SubCell"/>
</dbReference>
<feature type="compositionally biased region" description="Basic and acidic residues" evidence="10">
    <location>
        <begin position="319"/>
        <end position="338"/>
    </location>
</feature>
<dbReference type="InterPro" id="IPR019775">
    <property type="entry name" value="WD40_repeat_CS"/>
</dbReference>